<dbReference type="SUPFAM" id="SSF53756">
    <property type="entry name" value="UDP-Glycosyltransferase/glycogen phosphorylase"/>
    <property type="match status" value="1"/>
</dbReference>
<evidence type="ECO:0000313" key="2">
    <source>
        <dbReference type="EMBL" id="KKN07441.1"/>
    </source>
</evidence>
<accession>A0A0F9Q2G8</accession>
<sequence length="182" mass="21523">MKLHKVTHVDIIRHVPEMGYIINFIKKYNIEKQFQLLGVKPNKEFLFYINNSDIGIGRFIQSKYVQFYMLTKCIEYMACEKLFITTPISEDVVHNYDTGIVIHIDFDEKDKTDNLIMLIEDNKLREELGGNGLKKVNKQFNWEVIMKKINTDFLKITNWNMLNLLNIMIISHLNCRAFNLGE</sequence>
<name>A0A0F9Q2G8_9ZZZZ</name>
<evidence type="ECO:0000259" key="1">
    <source>
        <dbReference type="Pfam" id="PF00534"/>
    </source>
</evidence>
<dbReference type="Pfam" id="PF00534">
    <property type="entry name" value="Glycos_transf_1"/>
    <property type="match status" value="1"/>
</dbReference>
<comment type="caution">
    <text evidence="2">The sequence shown here is derived from an EMBL/GenBank/DDBJ whole genome shotgun (WGS) entry which is preliminary data.</text>
</comment>
<reference evidence="2" key="1">
    <citation type="journal article" date="2015" name="Nature">
        <title>Complex archaea that bridge the gap between prokaryotes and eukaryotes.</title>
        <authorList>
            <person name="Spang A."/>
            <person name="Saw J.H."/>
            <person name="Jorgensen S.L."/>
            <person name="Zaremba-Niedzwiedzka K."/>
            <person name="Martijn J."/>
            <person name="Lind A.E."/>
            <person name="van Eijk R."/>
            <person name="Schleper C."/>
            <person name="Guy L."/>
            <person name="Ettema T.J."/>
        </authorList>
    </citation>
    <scope>NUCLEOTIDE SEQUENCE</scope>
</reference>
<protein>
    <recommendedName>
        <fullName evidence="1">Glycosyl transferase family 1 domain-containing protein</fullName>
    </recommendedName>
</protein>
<dbReference type="EMBL" id="LAZR01004570">
    <property type="protein sequence ID" value="KKN07441.1"/>
    <property type="molecule type" value="Genomic_DNA"/>
</dbReference>
<dbReference type="InterPro" id="IPR001296">
    <property type="entry name" value="Glyco_trans_1"/>
</dbReference>
<gene>
    <name evidence="2" type="ORF">LCGC14_1066900</name>
</gene>
<feature type="domain" description="Glycosyl transferase family 1" evidence="1">
    <location>
        <begin position="20"/>
        <end position="134"/>
    </location>
</feature>
<dbReference type="AlphaFoldDB" id="A0A0F9Q2G8"/>
<organism evidence="2">
    <name type="scientific">marine sediment metagenome</name>
    <dbReference type="NCBI Taxonomy" id="412755"/>
    <lineage>
        <taxon>unclassified sequences</taxon>
        <taxon>metagenomes</taxon>
        <taxon>ecological metagenomes</taxon>
    </lineage>
</organism>
<proteinExistence type="predicted"/>
<dbReference type="GO" id="GO:0016757">
    <property type="term" value="F:glycosyltransferase activity"/>
    <property type="evidence" value="ECO:0007669"/>
    <property type="project" value="InterPro"/>
</dbReference>
<dbReference type="Gene3D" id="3.40.50.2000">
    <property type="entry name" value="Glycogen Phosphorylase B"/>
    <property type="match status" value="1"/>
</dbReference>